<reference evidence="2 3" key="1">
    <citation type="journal article" date="2018" name="Elife">
        <title>Firefly genomes illuminate parallel origins of bioluminescence in beetles.</title>
        <authorList>
            <person name="Fallon T.R."/>
            <person name="Lower S.E."/>
            <person name="Chang C.H."/>
            <person name="Bessho-Uehara M."/>
            <person name="Martin G.J."/>
            <person name="Bewick A.J."/>
            <person name="Behringer M."/>
            <person name="Debat H.J."/>
            <person name="Wong I."/>
            <person name="Day J.C."/>
            <person name="Suvorov A."/>
            <person name="Silva C.J."/>
            <person name="Stanger-Hall K.F."/>
            <person name="Hall D.W."/>
            <person name="Schmitz R.J."/>
            <person name="Nelson D.R."/>
            <person name="Lewis S.M."/>
            <person name="Shigenobu S."/>
            <person name="Bybee S.M."/>
            <person name="Larracuente A.M."/>
            <person name="Oba Y."/>
            <person name="Weng J.K."/>
        </authorList>
    </citation>
    <scope>NUCLEOTIDE SEQUENCE [LARGE SCALE GENOMIC DNA]</scope>
    <source>
        <strain evidence="2">1611_PpyrPB1</strain>
        <tissue evidence="2">Whole body</tissue>
    </source>
</reference>
<keyword evidence="3" id="KW-1185">Reference proteome</keyword>
<evidence type="ECO:0000313" key="2">
    <source>
        <dbReference type="EMBL" id="KAB0791005.1"/>
    </source>
</evidence>
<evidence type="ECO:0000313" key="3">
    <source>
        <dbReference type="Proteomes" id="UP000327044"/>
    </source>
</evidence>
<proteinExistence type="predicted"/>
<dbReference type="SMART" id="SM00952">
    <property type="entry name" value="RAP"/>
    <property type="match status" value="1"/>
</dbReference>
<dbReference type="AlphaFoldDB" id="A0A5N4A100"/>
<dbReference type="EMBL" id="VVIM01000011">
    <property type="protein sequence ID" value="KAB0791005.1"/>
    <property type="molecule type" value="Genomic_DNA"/>
</dbReference>
<dbReference type="Proteomes" id="UP000327044">
    <property type="component" value="Unassembled WGS sequence"/>
</dbReference>
<dbReference type="PROSITE" id="PS51286">
    <property type="entry name" value="RAP"/>
    <property type="match status" value="1"/>
</dbReference>
<comment type="caution">
    <text evidence="2">The sequence shown here is derived from an EMBL/GenBank/DDBJ whole genome shotgun (WGS) entry which is preliminary data.</text>
</comment>
<accession>A0A5N4A100</accession>
<dbReference type="InterPro" id="IPR013584">
    <property type="entry name" value="RAP"/>
</dbReference>
<feature type="domain" description="RAP" evidence="1">
    <location>
        <begin position="582"/>
        <end position="639"/>
    </location>
</feature>
<organism evidence="2 3">
    <name type="scientific">Photinus pyralis</name>
    <name type="common">Common eastern firefly</name>
    <name type="synonym">Lampyris pyralis</name>
    <dbReference type="NCBI Taxonomy" id="7054"/>
    <lineage>
        <taxon>Eukaryota</taxon>
        <taxon>Metazoa</taxon>
        <taxon>Ecdysozoa</taxon>
        <taxon>Arthropoda</taxon>
        <taxon>Hexapoda</taxon>
        <taxon>Insecta</taxon>
        <taxon>Pterygota</taxon>
        <taxon>Neoptera</taxon>
        <taxon>Endopterygota</taxon>
        <taxon>Coleoptera</taxon>
        <taxon>Polyphaga</taxon>
        <taxon>Elateriformia</taxon>
        <taxon>Elateroidea</taxon>
        <taxon>Lampyridae</taxon>
        <taxon>Lampyrinae</taxon>
        <taxon>Photinus</taxon>
    </lineage>
</organism>
<name>A0A5N4A100_PHOPY</name>
<dbReference type="FunCoup" id="A0A5N4A100">
    <property type="interactions" value="579"/>
</dbReference>
<dbReference type="InParanoid" id="A0A5N4A100"/>
<gene>
    <name evidence="2" type="ORF">PPYR_02805</name>
</gene>
<evidence type="ECO:0000259" key="1">
    <source>
        <dbReference type="PROSITE" id="PS51286"/>
    </source>
</evidence>
<protein>
    <recommendedName>
        <fullName evidence="1">RAP domain-containing protein</fullName>
    </recommendedName>
</protein>
<sequence>MLVSCLKNVSNKFKPVLKLYSQTHVLRTRYKQNNRTFTQIASLHTSSPSLAIYRDTENVYAYNIIQSLPTTKNVPVFSITNSIDNLYDFDNRLNQNWRTKTASEIVDCFKSVLNYCTEHDINLADPRFDKLVDGLMDNIQHLTDSNLCDLFHCLIRLPVCDSYAARNYHDVWSALDDVCCWKLNNWPLETTFVFADYWYRLNLGRVGKYTTHFIERIITSGDILTKSQLVRLFFFINICRRSFNYDFDGAIEQYIGELSVDEMAVIAMGCFKSQRPIHLTYILKQMMETLKAERASAHEITATAVLKVLRYSSSVLLVDQLMDLLDHLVSEVDRLSNTACTHIALLGTTLQFFHEESLQRVAEKVLRDLSNTEAVRVKDIERLLLALTMFHYTPKTERDIFQAILEEVDRPERRLEFMKFPRSLACVLNFLSIKKMYLHELMSKILDREYILELYGKSPKKLPREIFSLDVCIDVECPDYVGNRLDPTYRRKAAKWLVEYTPTLDQFKKLTAADRFVLDVTDAVAKMVNGNHNLHADHILPNFAKSDIIICRDGDRFVTPSGFDAYQLGDLMRPPSKDLTWYAIVPVNWNACIRDTNKPLGLIHMKTRLLKSLGYEPILVIWNEFMPLKAQEKVSYIEDKICK</sequence>